<dbReference type="HAMAP" id="MF_00422">
    <property type="entry name" value="SecE"/>
    <property type="match status" value="1"/>
</dbReference>
<dbReference type="AlphaFoldDB" id="A0A1H3EV13"/>
<dbReference type="PRINTS" id="PR01650">
    <property type="entry name" value="SECETRNLCASE"/>
</dbReference>
<dbReference type="GO" id="GO:0008320">
    <property type="term" value="F:protein transmembrane transporter activity"/>
    <property type="evidence" value="ECO:0007669"/>
    <property type="project" value="UniProtKB-UniRule"/>
</dbReference>
<dbReference type="InterPro" id="IPR005807">
    <property type="entry name" value="SecE_bac"/>
</dbReference>
<dbReference type="Proteomes" id="UP000198828">
    <property type="component" value="Unassembled WGS sequence"/>
</dbReference>
<dbReference type="GO" id="GO:0043952">
    <property type="term" value="P:protein transport by the Sec complex"/>
    <property type="evidence" value="ECO:0007669"/>
    <property type="project" value="UniProtKB-UniRule"/>
</dbReference>
<keyword evidence="7 9" id="KW-0811">Translocation</keyword>
<evidence type="ECO:0000313" key="10">
    <source>
        <dbReference type="EMBL" id="SDX81928.1"/>
    </source>
</evidence>
<evidence type="ECO:0000256" key="9">
    <source>
        <dbReference type="HAMAP-Rule" id="MF_00422"/>
    </source>
</evidence>
<dbReference type="InterPro" id="IPR001901">
    <property type="entry name" value="Translocase_SecE/Sec61-g"/>
</dbReference>
<evidence type="ECO:0000256" key="4">
    <source>
        <dbReference type="ARBA" id="ARBA00022692"/>
    </source>
</evidence>
<evidence type="ECO:0000256" key="6">
    <source>
        <dbReference type="ARBA" id="ARBA00022989"/>
    </source>
</evidence>
<dbReference type="GO" id="GO:0065002">
    <property type="term" value="P:intracellular protein transmembrane transport"/>
    <property type="evidence" value="ECO:0007669"/>
    <property type="project" value="UniProtKB-UniRule"/>
</dbReference>
<evidence type="ECO:0000256" key="5">
    <source>
        <dbReference type="ARBA" id="ARBA00022927"/>
    </source>
</evidence>
<keyword evidence="6 9" id="KW-1133">Transmembrane helix</keyword>
<dbReference type="Pfam" id="PF00584">
    <property type="entry name" value="SecE"/>
    <property type="match status" value="1"/>
</dbReference>
<keyword evidence="2 9" id="KW-0813">Transport</keyword>
<keyword evidence="4 9" id="KW-0812">Transmembrane</keyword>
<evidence type="ECO:0000256" key="2">
    <source>
        <dbReference type="ARBA" id="ARBA00022448"/>
    </source>
</evidence>
<dbReference type="GO" id="GO:0006605">
    <property type="term" value="P:protein targeting"/>
    <property type="evidence" value="ECO:0007669"/>
    <property type="project" value="UniProtKB-UniRule"/>
</dbReference>
<keyword evidence="8 9" id="KW-0472">Membrane</keyword>
<dbReference type="GO" id="GO:0005886">
    <property type="term" value="C:plasma membrane"/>
    <property type="evidence" value="ECO:0007669"/>
    <property type="project" value="UniProtKB-SubCell"/>
</dbReference>
<dbReference type="NCBIfam" id="TIGR00964">
    <property type="entry name" value="secE_bact"/>
    <property type="match status" value="1"/>
</dbReference>
<evidence type="ECO:0000256" key="1">
    <source>
        <dbReference type="ARBA" id="ARBA00004370"/>
    </source>
</evidence>
<feature type="transmembrane region" description="Helical" evidence="9">
    <location>
        <begin position="34"/>
        <end position="55"/>
    </location>
</feature>
<dbReference type="PANTHER" id="PTHR33910:SF1">
    <property type="entry name" value="PROTEIN TRANSLOCASE SUBUNIT SECE"/>
    <property type="match status" value="1"/>
</dbReference>
<comment type="subcellular location">
    <subcellularLocation>
        <location evidence="9">Cell membrane</location>
        <topology evidence="9">Single-pass membrane protein</topology>
    </subcellularLocation>
    <subcellularLocation>
        <location evidence="1">Membrane</location>
    </subcellularLocation>
</comment>
<dbReference type="RefSeq" id="WP_093755066.1">
    <property type="nucleotide sequence ID" value="NZ_BSYN01000017.1"/>
</dbReference>
<sequence>MSSQTSASKGKIRTYFRGVRAETKKVIWPSKKELINYTGVVILISFMVGLVVWLLDLGIHRLLSLIIK</sequence>
<keyword evidence="5 9" id="KW-0653">Protein transport</keyword>
<keyword evidence="3 9" id="KW-1003">Cell membrane</keyword>
<dbReference type="EMBL" id="FNNG01000023">
    <property type="protein sequence ID" value="SDX81928.1"/>
    <property type="molecule type" value="Genomic_DNA"/>
</dbReference>
<proteinExistence type="inferred from homology"/>
<dbReference type="Gene3D" id="1.20.5.1030">
    <property type="entry name" value="Preprotein translocase secy subunit"/>
    <property type="match status" value="1"/>
</dbReference>
<evidence type="ECO:0000313" key="11">
    <source>
        <dbReference type="Proteomes" id="UP000198828"/>
    </source>
</evidence>
<comment type="similarity">
    <text evidence="9">Belongs to the SecE/SEC61-gamma family.</text>
</comment>
<dbReference type="InterPro" id="IPR038379">
    <property type="entry name" value="SecE_sf"/>
</dbReference>
<reference evidence="10 11" key="1">
    <citation type="submission" date="2016-10" db="EMBL/GenBank/DDBJ databases">
        <authorList>
            <person name="de Groot N.N."/>
        </authorList>
    </citation>
    <scope>NUCLEOTIDE SEQUENCE [LARGE SCALE GENOMIC DNA]</scope>
    <source>
        <strain evidence="10 11">DSM 23310</strain>
    </source>
</reference>
<evidence type="ECO:0000256" key="3">
    <source>
        <dbReference type="ARBA" id="ARBA00022475"/>
    </source>
</evidence>
<accession>A0A1H3EV13</accession>
<evidence type="ECO:0000256" key="7">
    <source>
        <dbReference type="ARBA" id="ARBA00023010"/>
    </source>
</evidence>
<dbReference type="PROSITE" id="PS01067">
    <property type="entry name" value="SECE_SEC61G"/>
    <property type="match status" value="1"/>
</dbReference>
<protein>
    <recommendedName>
        <fullName evidence="9">Protein translocase subunit SecE</fullName>
    </recommendedName>
</protein>
<dbReference type="OrthoDB" id="9799073at2"/>
<name>A0A1H3EV13_9FIRM</name>
<dbReference type="GO" id="GO:0009306">
    <property type="term" value="P:protein secretion"/>
    <property type="evidence" value="ECO:0007669"/>
    <property type="project" value="UniProtKB-UniRule"/>
</dbReference>
<gene>
    <name evidence="9" type="primary">secE</name>
    <name evidence="10" type="ORF">SAMN05660923_02994</name>
</gene>
<organism evidence="10 11">
    <name type="scientific">Tepidimicrobium xylanilyticum</name>
    <dbReference type="NCBI Taxonomy" id="1123352"/>
    <lineage>
        <taxon>Bacteria</taxon>
        <taxon>Bacillati</taxon>
        <taxon>Bacillota</taxon>
        <taxon>Tissierellia</taxon>
        <taxon>Tissierellales</taxon>
        <taxon>Tepidimicrobiaceae</taxon>
        <taxon>Tepidimicrobium</taxon>
    </lineage>
</organism>
<comment type="subunit">
    <text evidence="9">Component of the Sec protein translocase complex. Heterotrimer consisting of SecY, SecE and SecG subunits. The heterotrimers can form oligomers, although 1 heterotrimer is thought to be able to translocate proteins. Interacts with the ribosome. Interacts with SecDF, and other proteins may be involved. Interacts with SecA.</text>
</comment>
<comment type="function">
    <text evidence="9">Essential subunit of the Sec protein translocation channel SecYEG. Clamps together the 2 halves of SecY. May contact the channel plug during translocation.</text>
</comment>
<dbReference type="PANTHER" id="PTHR33910">
    <property type="entry name" value="PROTEIN TRANSLOCASE SUBUNIT SECE"/>
    <property type="match status" value="1"/>
</dbReference>
<keyword evidence="11" id="KW-1185">Reference proteome</keyword>
<evidence type="ECO:0000256" key="8">
    <source>
        <dbReference type="ARBA" id="ARBA00023136"/>
    </source>
</evidence>